<gene>
    <name evidence="3" type="ORF">HZS55_10625</name>
</gene>
<dbReference type="InterPro" id="IPR058322">
    <property type="entry name" value="DUF8009"/>
</dbReference>
<organism evidence="3 4">
    <name type="scientific">Halosimplex rubrum</name>
    <dbReference type="NCBI Taxonomy" id="869889"/>
    <lineage>
        <taxon>Archaea</taxon>
        <taxon>Methanobacteriati</taxon>
        <taxon>Methanobacteriota</taxon>
        <taxon>Stenosarchaea group</taxon>
        <taxon>Halobacteria</taxon>
        <taxon>Halobacteriales</taxon>
        <taxon>Haloarculaceae</taxon>
        <taxon>Halosimplex</taxon>
    </lineage>
</organism>
<evidence type="ECO:0000313" key="3">
    <source>
        <dbReference type="EMBL" id="QLH77726.1"/>
    </source>
</evidence>
<keyword evidence="4" id="KW-1185">Reference proteome</keyword>
<proteinExistence type="predicted"/>
<feature type="domain" description="DUF8009" evidence="2">
    <location>
        <begin position="2"/>
        <end position="143"/>
    </location>
</feature>
<name>A0A7D5P0C0_9EURY</name>
<protein>
    <recommendedName>
        <fullName evidence="2">DUF8009 domain-containing protein</fullName>
    </recommendedName>
</protein>
<sequence>MDGASDDPRRIRTLAVTAEDVVAALEARAQRDRPVVLRATPPFSGRMRARLHVATGEYDGSPAPLHVDPESLLDDAAPTYPRPADTEDELRAEPDTEYTVERHHDRHADAVATWRETVIDHVRDTATVETPYGPHEVGVSLLG</sequence>
<dbReference type="Proteomes" id="UP000509667">
    <property type="component" value="Chromosome"/>
</dbReference>
<evidence type="ECO:0000259" key="2">
    <source>
        <dbReference type="Pfam" id="PF26033"/>
    </source>
</evidence>
<dbReference type="KEGG" id="hrr:HZS55_10625"/>
<feature type="region of interest" description="Disordered" evidence="1">
    <location>
        <begin position="58"/>
        <end position="92"/>
    </location>
</feature>
<accession>A0A7D5P0C0</accession>
<dbReference type="GeneID" id="56078322"/>
<dbReference type="AlphaFoldDB" id="A0A7D5P0C0"/>
<reference evidence="3 4" key="1">
    <citation type="submission" date="2020-07" db="EMBL/GenBank/DDBJ databases">
        <title>Halosimplex pelagicum sp. nov. and Halosimplex rubrum sp. nov., isolated from salted brown alga Laminaria, and emended description of the genus Halosimplex.</title>
        <authorList>
            <person name="Cui H."/>
        </authorList>
    </citation>
    <scope>NUCLEOTIDE SEQUENCE [LARGE SCALE GENOMIC DNA]</scope>
    <source>
        <strain evidence="3 4">R27</strain>
    </source>
</reference>
<dbReference type="RefSeq" id="WP_179911646.1">
    <property type="nucleotide sequence ID" value="NZ_CP058910.1"/>
</dbReference>
<evidence type="ECO:0000256" key="1">
    <source>
        <dbReference type="SAM" id="MobiDB-lite"/>
    </source>
</evidence>
<dbReference type="EMBL" id="CP058910">
    <property type="protein sequence ID" value="QLH77726.1"/>
    <property type="molecule type" value="Genomic_DNA"/>
</dbReference>
<evidence type="ECO:0000313" key="4">
    <source>
        <dbReference type="Proteomes" id="UP000509667"/>
    </source>
</evidence>
<dbReference type="OrthoDB" id="199191at2157"/>
<dbReference type="Pfam" id="PF26033">
    <property type="entry name" value="DUF8009"/>
    <property type="match status" value="1"/>
</dbReference>